<evidence type="ECO:0000256" key="1">
    <source>
        <dbReference type="SAM" id="MobiDB-lite"/>
    </source>
</evidence>
<evidence type="ECO:0000313" key="2">
    <source>
        <dbReference type="EMBL" id="QHU30725.1"/>
    </source>
</evidence>
<name>A0A6C0LL68_9ZZZZ</name>
<dbReference type="AlphaFoldDB" id="A0A6C0LL68"/>
<proteinExistence type="predicted"/>
<sequence>MALANRSMSVSAPGQRKVSTQSAPVARNWVSKNNQNRAAAINHVRDRQTTKYAQLSNCAIAGNSYAGTSVTMNTLNGGTYTWQNLFAKTGGLAPNANSVTYQPIRMPTALFSLSGTIPASDKEWIVWNGSAQLVEIEGIVNVKTADATARTVSLQIQVNDAPIPSGANPTNYTSQLPGNTDPIVKIGRDTSDASPTACLKVSRKTFLDSGHTVKLMIVRTDGTNVPQDVIVMSANLMVKTIPMF</sequence>
<accession>A0A6C0LL68</accession>
<feature type="region of interest" description="Disordered" evidence="1">
    <location>
        <begin position="1"/>
        <end position="25"/>
    </location>
</feature>
<reference evidence="2" key="1">
    <citation type="journal article" date="2020" name="Nature">
        <title>Giant virus diversity and host interactions through global metagenomics.</title>
        <authorList>
            <person name="Schulz F."/>
            <person name="Roux S."/>
            <person name="Paez-Espino D."/>
            <person name="Jungbluth S."/>
            <person name="Walsh D.A."/>
            <person name="Denef V.J."/>
            <person name="McMahon K.D."/>
            <person name="Konstantinidis K.T."/>
            <person name="Eloe-Fadrosh E.A."/>
            <person name="Kyrpides N.C."/>
            <person name="Woyke T."/>
        </authorList>
    </citation>
    <scope>NUCLEOTIDE SEQUENCE</scope>
    <source>
        <strain evidence="2">GVMAG-M-3300027833-19</strain>
    </source>
</reference>
<feature type="compositionally biased region" description="Polar residues" evidence="1">
    <location>
        <begin position="1"/>
        <end position="23"/>
    </location>
</feature>
<dbReference type="EMBL" id="MN740514">
    <property type="protein sequence ID" value="QHU30725.1"/>
    <property type="molecule type" value="Genomic_DNA"/>
</dbReference>
<organism evidence="2">
    <name type="scientific">viral metagenome</name>
    <dbReference type="NCBI Taxonomy" id="1070528"/>
    <lineage>
        <taxon>unclassified sequences</taxon>
        <taxon>metagenomes</taxon>
        <taxon>organismal metagenomes</taxon>
    </lineage>
</organism>
<protein>
    <submittedName>
        <fullName evidence="2">Uncharacterized protein</fullName>
    </submittedName>
</protein>